<organism evidence="1 2">
    <name type="scientific">Portunus trituberculatus</name>
    <name type="common">Swimming crab</name>
    <name type="synonym">Neptunus trituberculatus</name>
    <dbReference type="NCBI Taxonomy" id="210409"/>
    <lineage>
        <taxon>Eukaryota</taxon>
        <taxon>Metazoa</taxon>
        <taxon>Ecdysozoa</taxon>
        <taxon>Arthropoda</taxon>
        <taxon>Crustacea</taxon>
        <taxon>Multicrustacea</taxon>
        <taxon>Malacostraca</taxon>
        <taxon>Eumalacostraca</taxon>
        <taxon>Eucarida</taxon>
        <taxon>Decapoda</taxon>
        <taxon>Pleocyemata</taxon>
        <taxon>Brachyura</taxon>
        <taxon>Eubrachyura</taxon>
        <taxon>Portunoidea</taxon>
        <taxon>Portunidae</taxon>
        <taxon>Portuninae</taxon>
        <taxon>Portunus</taxon>
    </lineage>
</organism>
<reference evidence="1 2" key="1">
    <citation type="submission" date="2019-05" db="EMBL/GenBank/DDBJ databases">
        <title>Another draft genome of Portunus trituberculatus and its Hox gene families provides insights of decapod evolution.</title>
        <authorList>
            <person name="Jeong J.-H."/>
            <person name="Song I."/>
            <person name="Kim S."/>
            <person name="Choi T."/>
            <person name="Kim D."/>
            <person name="Ryu S."/>
            <person name="Kim W."/>
        </authorList>
    </citation>
    <scope>NUCLEOTIDE SEQUENCE [LARGE SCALE GENOMIC DNA]</scope>
    <source>
        <tissue evidence="1">Muscle</tissue>
    </source>
</reference>
<proteinExistence type="predicted"/>
<keyword evidence="2" id="KW-1185">Reference proteome</keyword>
<evidence type="ECO:0000313" key="2">
    <source>
        <dbReference type="Proteomes" id="UP000324222"/>
    </source>
</evidence>
<sequence length="85" mass="9240">MRRLSEEHCLAPLWQGYLEASEGQQRRSSTAQLMGGGLADALFFCLSVLHSRLPTREIVSFPFTTSSVTLHAYHSAACAGVTGDL</sequence>
<comment type="caution">
    <text evidence="1">The sequence shown here is derived from an EMBL/GenBank/DDBJ whole genome shotgun (WGS) entry which is preliminary data.</text>
</comment>
<name>A0A5B7I737_PORTR</name>
<evidence type="ECO:0000313" key="1">
    <source>
        <dbReference type="EMBL" id="MPC77709.1"/>
    </source>
</evidence>
<gene>
    <name evidence="1" type="ORF">E2C01_072171</name>
</gene>
<protein>
    <submittedName>
        <fullName evidence="1">Uncharacterized protein</fullName>
    </submittedName>
</protein>
<accession>A0A5B7I737</accession>
<dbReference type="AlphaFoldDB" id="A0A5B7I737"/>
<dbReference type="EMBL" id="VSRR010046538">
    <property type="protein sequence ID" value="MPC77709.1"/>
    <property type="molecule type" value="Genomic_DNA"/>
</dbReference>
<dbReference type="Proteomes" id="UP000324222">
    <property type="component" value="Unassembled WGS sequence"/>
</dbReference>